<keyword evidence="18" id="KW-1185">Reference proteome</keyword>
<evidence type="ECO:0000256" key="9">
    <source>
        <dbReference type="ARBA" id="ARBA00022989"/>
    </source>
</evidence>
<comment type="similarity">
    <text evidence="2">Belongs to the RLP family.</text>
</comment>
<keyword evidence="6 13" id="KW-0812">Transmembrane</keyword>
<evidence type="ECO:0000256" key="2">
    <source>
        <dbReference type="ARBA" id="ARBA00009592"/>
    </source>
</evidence>
<evidence type="ECO:0000313" key="18">
    <source>
        <dbReference type="Proteomes" id="UP000315295"/>
    </source>
</evidence>
<evidence type="ECO:0000256" key="14">
    <source>
        <dbReference type="SAM" id="SignalP"/>
    </source>
</evidence>
<dbReference type="FunFam" id="3.80.10.10:FF:000111">
    <property type="entry name" value="LRR receptor-like serine/threonine-protein kinase ERECTA"/>
    <property type="match status" value="1"/>
</dbReference>
<feature type="signal peptide" evidence="14">
    <location>
        <begin position="1"/>
        <end position="28"/>
    </location>
</feature>
<evidence type="ECO:0000256" key="5">
    <source>
        <dbReference type="ARBA" id="ARBA00022614"/>
    </source>
</evidence>
<dbReference type="InterPro" id="IPR003591">
    <property type="entry name" value="Leu-rich_rpt_typical-subtyp"/>
</dbReference>
<evidence type="ECO:0000256" key="4">
    <source>
        <dbReference type="ARBA" id="ARBA00022553"/>
    </source>
</evidence>
<keyword evidence="3" id="KW-1003">Cell membrane</keyword>
<dbReference type="SMART" id="SM00369">
    <property type="entry name" value="LRR_TYP"/>
    <property type="match status" value="8"/>
</dbReference>
<dbReference type="GO" id="GO:0005886">
    <property type="term" value="C:plasma membrane"/>
    <property type="evidence" value="ECO:0007669"/>
    <property type="project" value="UniProtKB-SubCell"/>
</dbReference>
<reference evidence="17 18" key="1">
    <citation type="journal article" date="2019" name="G3 (Bethesda)">
        <title>Sequencing of a Wild Apple (Malus baccata) Genome Unravels the Differences Between Cultivated and Wild Apple Species Regarding Disease Resistance and Cold Tolerance.</title>
        <authorList>
            <person name="Chen X."/>
        </authorList>
    </citation>
    <scope>NUCLEOTIDE SEQUENCE [LARGE SCALE GENOMIC DNA]</scope>
    <source>
        <strain evidence="18">cv. Shandingzi</strain>
        <tissue evidence="17">Leaves</tissue>
    </source>
</reference>
<dbReference type="PRINTS" id="PR00019">
    <property type="entry name" value="LEURICHRPT"/>
</dbReference>
<comment type="subcellular location">
    <subcellularLocation>
        <location evidence="1">Cell membrane</location>
        <topology evidence="1">Single-pass type I membrane protein</topology>
    </subcellularLocation>
</comment>
<evidence type="ECO:0000313" key="17">
    <source>
        <dbReference type="EMBL" id="TQD99010.1"/>
    </source>
</evidence>
<feature type="transmembrane region" description="Helical" evidence="13">
    <location>
        <begin position="765"/>
        <end position="789"/>
    </location>
</feature>
<dbReference type="FunFam" id="3.80.10.10:FF:000383">
    <property type="entry name" value="Leucine-rich repeat receptor protein kinase EMS1"/>
    <property type="match status" value="1"/>
</dbReference>
<dbReference type="FunFam" id="3.80.10.10:FF:000095">
    <property type="entry name" value="LRR receptor-like serine/threonine-protein kinase GSO1"/>
    <property type="match status" value="1"/>
</dbReference>
<dbReference type="PANTHER" id="PTHR48063:SF101">
    <property type="entry name" value="LRR RECEPTOR-LIKE SERINE_THREONINE-PROTEIN KINASE FLS2"/>
    <property type="match status" value="1"/>
</dbReference>
<keyword evidence="5" id="KW-0433">Leucine-rich repeat</keyword>
<organism evidence="17 18">
    <name type="scientific">Malus baccata</name>
    <name type="common">Siberian crab apple</name>
    <name type="synonym">Pyrus baccata</name>
    <dbReference type="NCBI Taxonomy" id="106549"/>
    <lineage>
        <taxon>Eukaryota</taxon>
        <taxon>Viridiplantae</taxon>
        <taxon>Streptophyta</taxon>
        <taxon>Embryophyta</taxon>
        <taxon>Tracheophyta</taxon>
        <taxon>Spermatophyta</taxon>
        <taxon>Magnoliopsida</taxon>
        <taxon>eudicotyledons</taxon>
        <taxon>Gunneridae</taxon>
        <taxon>Pentapetalae</taxon>
        <taxon>rosids</taxon>
        <taxon>fabids</taxon>
        <taxon>Rosales</taxon>
        <taxon>Rosaceae</taxon>
        <taxon>Amygdaloideae</taxon>
        <taxon>Maleae</taxon>
        <taxon>Malus</taxon>
    </lineage>
</organism>
<accession>A0A540MJQ3</accession>
<gene>
    <name evidence="17" type="ORF">C1H46_015377</name>
</gene>
<evidence type="ECO:0000259" key="15">
    <source>
        <dbReference type="Pfam" id="PF08263"/>
    </source>
</evidence>
<evidence type="ECO:0000256" key="3">
    <source>
        <dbReference type="ARBA" id="ARBA00022475"/>
    </source>
</evidence>
<evidence type="ECO:0000256" key="11">
    <source>
        <dbReference type="ARBA" id="ARBA00023170"/>
    </source>
</evidence>
<dbReference type="Pfam" id="PF13855">
    <property type="entry name" value="LRR_8"/>
    <property type="match status" value="1"/>
</dbReference>
<dbReference type="PANTHER" id="PTHR48063">
    <property type="entry name" value="LRR RECEPTOR-LIKE KINASE"/>
    <property type="match status" value="1"/>
</dbReference>
<evidence type="ECO:0000256" key="10">
    <source>
        <dbReference type="ARBA" id="ARBA00023136"/>
    </source>
</evidence>
<dbReference type="STRING" id="106549.A0A540MJQ3"/>
<dbReference type="FunFam" id="3.80.10.10:FF:000041">
    <property type="entry name" value="LRR receptor-like serine/threonine-protein kinase ERECTA"/>
    <property type="match status" value="1"/>
</dbReference>
<evidence type="ECO:0000256" key="1">
    <source>
        <dbReference type="ARBA" id="ARBA00004251"/>
    </source>
</evidence>
<dbReference type="Pfam" id="PF23598">
    <property type="entry name" value="LRR_14"/>
    <property type="match status" value="1"/>
</dbReference>
<dbReference type="InterPro" id="IPR032675">
    <property type="entry name" value="LRR_dom_sf"/>
</dbReference>
<dbReference type="SMART" id="SM00365">
    <property type="entry name" value="LRR_SD22"/>
    <property type="match status" value="7"/>
</dbReference>
<keyword evidence="12" id="KW-0325">Glycoprotein</keyword>
<dbReference type="SUPFAM" id="SSF52058">
    <property type="entry name" value="L domain-like"/>
    <property type="match status" value="2"/>
</dbReference>
<feature type="domain" description="Leucine-rich repeat-containing N-terminal plant-type" evidence="15">
    <location>
        <begin position="48"/>
        <end position="88"/>
    </location>
</feature>
<dbReference type="EMBL" id="VIEB01000244">
    <property type="protein sequence ID" value="TQD99010.1"/>
    <property type="molecule type" value="Genomic_DNA"/>
</dbReference>
<name>A0A540MJQ3_MALBA</name>
<protein>
    <submittedName>
        <fullName evidence="17">Uncharacterized protein</fullName>
    </submittedName>
</protein>
<dbReference type="PROSITE" id="PS51450">
    <property type="entry name" value="LRR"/>
    <property type="match status" value="3"/>
</dbReference>
<keyword evidence="9 13" id="KW-1133">Transmembrane helix</keyword>
<dbReference type="GO" id="GO:0007165">
    <property type="term" value="P:signal transduction"/>
    <property type="evidence" value="ECO:0007669"/>
    <property type="project" value="UniProtKB-ARBA"/>
</dbReference>
<sequence>MEGDGIWRLKKLFHALIAVLTLLQCVNSSPALGSNNISSGGVMRCIEREREALLAIKQKLVDDYNVLSSWGREEHKQDCCKWVGVHCSNRNNHVTQLNLGWERLDQAYSLQQKGDPQEIKYYLQGMMSPKLIELQHLKYLDLSEINFHGGQLPDFVGNLSNLRHLDLSRASFGGRVPSQVGNLTHLQFLDLSYNAFANVENLNSWLPLLSSLTYLDLSYNNLRNVPDWLEIVNNHPKLTNLTLTGCGLSSPPIHSSTLFNMNSSKSLAHVDLSENQLTSPSIFLWLSNYNASLVHLDLSSNSLTGLIPQVLGNMSSLVYLSLSDNHLSGSIPNLTNFSSLKGLSLYENQLRGTIHESIGQMSNLEYMYLDMNALEGVVSESHFSNLSRLTSLYLSSNSLALSFNSNWVPPFQLDSIFLASCKMGPYFPKWLQTQNPSFLDLSNNKISGSISILCEAYKGLRLLNLSSNNLSGELPECLSHLGDLVILDLSYNAFSGRIPATVGSLYHMRSLNLRSNKFVGELPSSFKNCTNLRIIDVGDNKLSGHIPKWLGVSLQNLFTLVLSSNNFNGSMPPELCHLTNIQILDVSVNNISGTIPKCLSTLTVLAQKGNSSPTRQYQINDTLADMHQTLEFKNTLGFLTRIDFSSNRLTGAIPSEITDLVGLVSLNLSRNKLTSELPVEIGKLQSLVALDLSRNQINGRIPTSLAQIEGLDVLYLSYNNFIGEIPTTKLQSFDPSVYAGNPQLCGPPLQNMCGDEEEKNEPITWGFYVSMGLGFIVGFWGVFGSLIFVRPWRYSYFKFLNVLNDWFYVKVVLIKRHFS</sequence>
<dbReference type="InterPro" id="IPR001611">
    <property type="entry name" value="Leu-rich_rpt"/>
</dbReference>
<keyword evidence="8" id="KW-0677">Repeat</keyword>
<dbReference type="AlphaFoldDB" id="A0A540MJQ3"/>
<evidence type="ECO:0000256" key="6">
    <source>
        <dbReference type="ARBA" id="ARBA00022692"/>
    </source>
</evidence>
<keyword evidence="11" id="KW-0675">Receptor</keyword>
<feature type="chain" id="PRO_5022085486" evidence="14">
    <location>
        <begin position="29"/>
        <end position="819"/>
    </location>
</feature>
<dbReference type="Gene3D" id="3.80.10.10">
    <property type="entry name" value="Ribonuclease Inhibitor"/>
    <property type="match status" value="3"/>
</dbReference>
<evidence type="ECO:0000256" key="8">
    <source>
        <dbReference type="ARBA" id="ARBA00022737"/>
    </source>
</evidence>
<dbReference type="Proteomes" id="UP000315295">
    <property type="component" value="Unassembled WGS sequence"/>
</dbReference>
<keyword evidence="4" id="KW-0597">Phosphoprotein</keyword>
<evidence type="ECO:0000259" key="16">
    <source>
        <dbReference type="Pfam" id="PF23598"/>
    </source>
</evidence>
<dbReference type="Pfam" id="PF08263">
    <property type="entry name" value="LRRNT_2"/>
    <property type="match status" value="1"/>
</dbReference>
<proteinExistence type="inferred from homology"/>
<dbReference type="InterPro" id="IPR055414">
    <property type="entry name" value="LRR_R13L4/SHOC2-like"/>
</dbReference>
<dbReference type="InterPro" id="IPR013210">
    <property type="entry name" value="LRR_N_plant-typ"/>
</dbReference>
<comment type="caution">
    <text evidence="17">The sequence shown here is derived from an EMBL/GenBank/DDBJ whole genome shotgun (WGS) entry which is preliminary data.</text>
</comment>
<feature type="domain" description="Disease resistance R13L4/SHOC-2-like LRR" evidence="16">
    <location>
        <begin position="127"/>
        <end position="230"/>
    </location>
</feature>
<dbReference type="InterPro" id="IPR046956">
    <property type="entry name" value="RLP23-like"/>
</dbReference>
<evidence type="ECO:0000256" key="12">
    <source>
        <dbReference type="ARBA" id="ARBA00023180"/>
    </source>
</evidence>
<keyword evidence="7 14" id="KW-0732">Signal</keyword>
<evidence type="ECO:0000256" key="13">
    <source>
        <dbReference type="SAM" id="Phobius"/>
    </source>
</evidence>
<evidence type="ECO:0000256" key="7">
    <source>
        <dbReference type="ARBA" id="ARBA00022729"/>
    </source>
</evidence>
<dbReference type="Pfam" id="PF00560">
    <property type="entry name" value="LRR_1"/>
    <property type="match status" value="11"/>
</dbReference>
<keyword evidence="10 13" id="KW-0472">Membrane</keyword>